<protein>
    <recommendedName>
        <fullName evidence="3">Ricin B lectin domain-containing protein</fullName>
    </recommendedName>
</protein>
<dbReference type="SUPFAM" id="SSF50370">
    <property type="entry name" value="Ricin B-like lectins"/>
    <property type="match status" value="1"/>
</dbReference>
<sequence length="148" mass="15157">MRRAYASLLALCLALAGAPVTAGPAQAAPQTIANGTRFTDRSGNPVHAHGGGDQKYWFKPVGGGHHQPVVRSSGLCVQENASTVTQEDCDASATGQQWSVTTTGSYATVVSRATGECLDVNGGSTADSAAVITYTCNGGANQQWTRGT</sequence>
<dbReference type="Gene3D" id="2.80.10.50">
    <property type="match status" value="1"/>
</dbReference>
<evidence type="ECO:0000256" key="2">
    <source>
        <dbReference type="SAM" id="SignalP"/>
    </source>
</evidence>
<evidence type="ECO:0000313" key="4">
    <source>
        <dbReference type="EMBL" id="KOT41345.1"/>
    </source>
</evidence>
<dbReference type="InterPro" id="IPR035992">
    <property type="entry name" value="Ricin_B-like_lectins"/>
</dbReference>
<dbReference type="PATRIC" id="fig|36816.3.peg.2310"/>
<dbReference type="EMBL" id="LGCN01000108">
    <property type="protein sequence ID" value="KOT41345.1"/>
    <property type="molecule type" value="Genomic_DNA"/>
</dbReference>
<organism evidence="4 5">
    <name type="scientific">Streptomyces caelestis</name>
    <dbReference type="NCBI Taxonomy" id="36816"/>
    <lineage>
        <taxon>Bacteria</taxon>
        <taxon>Bacillati</taxon>
        <taxon>Actinomycetota</taxon>
        <taxon>Actinomycetes</taxon>
        <taxon>Kitasatosporales</taxon>
        <taxon>Streptomycetaceae</taxon>
        <taxon>Streptomyces</taxon>
    </lineage>
</organism>
<feature type="chain" id="PRO_5005820465" description="Ricin B lectin domain-containing protein" evidence="2">
    <location>
        <begin position="28"/>
        <end position="148"/>
    </location>
</feature>
<evidence type="ECO:0000313" key="5">
    <source>
        <dbReference type="Proteomes" id="UP000037773"/>
    </source>
</evidence>
<evidence type="ECO:0000259" key="3">
    <source>
        <dbReference type="SMART" id="SM00458"/>
    </source>
</evidence>
<evidence type="ECO:0000256" key="1">
    <source>
        <dbReference type="SAM" id="MobiDB-lite"/>
    </source>
</evidence>
<dbReference type="CDD" id="cd00161">
    <property type="entry name" value="beta-trefoil_Ricin-like"/>
    <property type="match status" value="1"/>
</dbReference>
<dbReference type="Pfam" id="PF14200">
    <property type="entry name" value="RicinB_lectin_2"/>
    <property type="match status" value="1"/>
</dbReference>
<keyword evidence="2" id="KW-0732">Signal</keyword>
<keyword evidence="5" id="KW-1185">Reference proteome</keyword>
<gene>
    <name evidence="4" type="ORF">ADK41_10710</name>
</gene>
<dbReference type="SMART" id="SM00458">
    <property type="entry name" value="RICIN"/>
    <property type="match status" value="1"/>
</dbReference>
<feature type="region of interest" description="Disordered" evidence="1">
    <location>
        <begin position="35"/>
        <end position="55"/>
    </location>
</feature>
<name>A0A0M8QKB9_9ACTN</name>
<dbReference type="PROSITE" id="PS50231">
    <property type="entry name" value="RICIN_B_LECTIN"/>
    <property type="match status" value="1"/>
</dbReference>
<dbReference type="InterPro" id="IPR000772">
    <property type="entry name" value="Ricin_B_lectin"/>
</dbReference>
<dbReference type="AlphaFoldDB" id="A0A0M8QKB9"/>
<reference evidence="4 5" key="1">
    <citation type="submission" date="2015-07" db="EMBL/GenBank/DDBJ databases">
        <authorList>
            <person name="Noorani M."/>
        </authorList>
    </citation>
    <scope>NUCLEOTIDE SEQUENCE [LARGE SCALE GENOMIC DNA]</scope>
    <source>
        <strain evidence="4 5">NRRL B-24567</strain>
    </source>
</reference>
<proteinExistence type="predicted"/>
<comment type="caution">
    <text evidence="4">The sequence shown here is derived from an EMBL/GenBank/DDBJ whole genome shotgun (WGS) entry which is preliminary data.</text>
</comment>
<feature type="domain" description="Ricin B lectin" evidence="3">
    <location>
        <begin position="27"/>
        <end position="147"/>
    </location>
</feature>
<accession>A0A0M8QKB9</accession>
<dbReference type="Proteomes" id="UP000037773">
    <property type="component" value="Unassembled WGS sequence"/>
</dbReference>
<feature type="signal peptide" evidence="2">
    <location>
        <begin position="1"/>
        <end position="27"/>
    </location>
</feature>